<keyword evidence="1" id="KW-0472">Membrane</keyword>
<dbReference type="PANTHER" id="PTHR35797:SF1">
    <property type="entry name" value="PROTEASE"/>
    <property type="match status" value="1"/>
</dbReference>
<keyword evidence="1" id="KW-0812">Transmembrane</keyword>
<feature type="transmembrane region" description="Helical" evidence="1">
    <location>
        <begin position="99"/>
        <end position="123"/>
    </location>
</feature>
<dbReference type="InterPro" id="IPR042150">
    <property type="entry name" value="MmRce1-like"/>
</dbReference>
<dbReference type="Proteomes" id="UP000053467">
    <property type="component" value="Unassembled WGS sequence"/>
</dbReference>
<evidence type="ECO:0000313" key="3">
    <source>
        <dbReference type="EMBL" id="KUK85618.1"/>
    </source>
</evidence>
<feature type="transmembrane region" description="Helical" evidence="1">
    <location>
        <begin position="175"/>
        <end position="194"/>
    </location>
</feature>
<dbReference type="Pfam" id="PF02517">
    <property type="entry name" value="Rce1-like"/>
    <property type="match status" value="1"/>
</dbReference>
<name>A0A101HZT4_UNCT6</name>
<sequence>MMIKKIQKKSLLFYVIIAYSITWVFWITAILLGYEDISFVKLIHGDFETPKQLILFLVFRIGAYGPLIASLLVTYYFFKLDGLKDLWRRITKWKIKFKWYLYALLIPIVLNLIVVFVGMLIGITFDEFFKSNIPLTFIFIYFFYEIITSGMEEPGWRGFALDNLQKKFTAEKSSWILGLIWGVWHYPFVISLYLSGGIIATIFSLAGFTMAIIGQTIIYTWLYNNTKSVFKGTVLCFIF</sequence>
<dbReference type="AlphaFoldDB" id="A0A101HZT4"/>
<dbReference type="GO" id="GO:0080120">
    <property type="term" value="P:CAAX-box protein maturation"/>
    <property type="evidence" value="ECO:0007669"/>
    <property type="project" value="UniProtKB-ARBA"/>
</dbReference>
<feature type="transmembrane region" description="Helical" evidence="1">
    <location>
        <begin position="200"/>
        <end position="222"/>
    </location>
</feature>
<dbReference type="GO" id="GO:0006508">
    <property type="term" value="P:proteolysis"/>
    <property type="evidence" value="ECO:0007669"/>
    <property type="project" value="UniProtKB-KW"/>
</dbReference>
<keyword evidence="1" id="KW-1133">Transmembrane helix</keyword>
<evidence type="ECO:0000259" key="2">
    <source>
        <dbReference type="Pfam" id="PF02517"/>
    </source>
</evidence>
<protein>
    <submittedName>
        <fullName evidence="3">Putative CAAX amino terminal protease family protein</fullName>
    </submittedName>
</protein>
<feature type="transmembrane region" description="Helical" evidence="1">
    <location>
        <begin position="12"/>
        <end position="34"/>
    </location>
</feature>
<dbReference type="InterPro" id="IPR003675">
    <property type="entry name" value="Rce1/LyrA-like_dom"/>
</dbReference>
<accession>A0A101HZT4</accession>
<dbReference type="GO" id="GO:0004175">
    <property type="term" value="F:endopeptidase activity"/>
    <property type="evidence" value="ECO:0007669"/>
    <property type="project" value="UniProtKB-ARBA"/>
</dbReference>
<feature type="domain" description="CAAX prenyl protease 2/Lysostaphin resistance protein A-like" evidence="2">
    <location>
        <begin position="136"/>
        <end position="230"/>
    </location>
</feature>
<reference evidence="4" key="1">
    <citation type="journal article" date="2015" name="MBio">
        <title>Genome-Resolved Metagenomic Analysis Reveals Roles for Candidate Phyla and Other Microbial Community Members in Biogeochemical Transformations in Oil Reservoirs.</title>
        <authorList>
            <person name="Hu P."/>
            <person name="Tom L."/>
            <person name="Singh A."/>
            <person name="Thomas B.C."/>
            <person name="Baker B.J."/>
            <person name="Piceno Y.M."/>
            <person name="Andersen G.L."/>
            <person name="Banfield J.F."/>
        </authorList>
    </citation>
    <scope>NUCLEOTIDE SEQUENCE [LARGE SCALE GENOMIC DNA]</scope>
</reference>
<comment type="caution">
    <text evidence="3">The sequence shown here is derived from an EMBL/GenBank/DDBJ whole genome shotgun (WGS) entry which is preliminary data.</text>
</comment>
<evidence type="ECO:0000313" key="4">
    <source>
        <dbReference type="Proteomes" id="UP000053467"/>
    </source>
</evidence>
<keyword evidence="3" id="KW-0645">Protease</keyword>
<feature type="transmembrane region" description="Helical" evidence="1">
    <location>
        <begin position="129"/>
        <end position="147"/>
    </location>
</feature>
<organism evidence="3 4">
    <name type="scientific">candidate division TA06 bacterium 34_109</name>
    <dbReference type="NCBI Taxonomy" id="1635277"/>
    <lineage>
        <taxon>Bacteria</taxon>
        <taxon>Bacteria division TA06</taxon>
    </lineage>
</organism>
<dbReference type="EMBL" id="LGGX01000053">
    <property type="protein sequence ID" value="KUK85618.1"/>
    <property type="molecule type" value="Genomic_DNA"/>
</dbReference>
<feature type="transmembrane region" description="Helical" evidence="1">
    <location>
        <begin position="54"/>
        <end position="78"/>
    </location>
</feature>
<keyword evidence="3" id="KW-0378">Hydrolase</keyword>
<dbReference type="PANTHER" id="PTHR35797">
    <property type="entry name" value="PROTEASE-RELATED"/>
    <property type="match status" value="1"/>
</dbReference>
<gene>
    <name evidence="3" type="ORF">XE03_1969</name>
</gene>
<evidence type="ECO:0000256" key="1">
    <source>
        <dbReference type="SAM" id="Phobius"/>
    </source>
</evidence>
<proteinExistence type="predicted"/>